<feature type="domain" description="HTH tetR-type" evidence="3">
    <location>
        <begin position="9"/>
        <end position="69"/>
    </location>
</feature>
<dbReference type="RefSeq" id="WP_123391288.1">
    <property type="nucleotide sequence ID" value="NZ_RKHO01000001.1"/>
</dbReference>
<dbReference type="PROSITE" id="PS50977">
    <property type="entry name" value="HTH_TETR_2"/>
    <property type="match status" value="1"/>
</dbReference>
<dbReference type="Pfam" id="PF17940">
    <property type="entry name" value="TetR_C_31"/>
    <property type="match status" value="1"/>
</dbReference>
<dbReference type="InterPro" id="IPR009057">
    <property type="entry name" value="Homeodomain-like_sf"/>
</dbReference>
<name>A0A3N2CVX1_9ACTN</name>
<keyword evidence="5" id="KW-1185">Reference proteome</keyword>
<keyword evidence="1 2" id="KW-0238">DNA-binding</keyword>
<dbReference type="Proteomes" id="UP000281738">
    <property type="component" value="Unassembled WGS sequence"/>
</dbReference>
<evidence type="ECO:0000313" key="5">
    <source>
        <dbReference type="Proteomes" id="UP000281738"/>
    </source>
</evidence>
<dbReference type="AlphaFoldDB" id="A0A3N2CVX1"/>
<evidence type="ECO:0000313" key="4">
    <source>
        <dbReference type="EMBL" id="ROR91690.1"/>
    </source>
</evidence>
<dbReference type="SUPFAM" id="SSF46689">
    <property type="entry name" value="Homeodomain-like"/>
    <property type="match status" value="1"/>
</dbReference>
<protein>
    <submittedName>
        <fullName evidence="4">TetR family transcriptional regulator</fullName>
    </submittedName>
</protein>
<dbReference type="Gene3D" id="1.10.357.10">
    <property type="entry name" value="Tetracycline Repressor, domain 2"/>
    <property type="match status" value="1"/>
</dbReference>
<feature type="DNA-binding region" description="H-T-H motif" evidence="2">
    <location>
        <begin position="32"/>
        <end position="51"/>
    </location>
</feature>
<dbReference type="InterPro" id="IPR001647">
    <property type="entry name" value="HTH_TetR"/>
</dbReference>
<gene>
    <name evidence="4" type="ORF">EDD33_2563</name>
</gene>
<reference evidence="4 5" key="1">
    <citation type="submission" date="2018-11" db="EMBL/GenBank/DDBJ databases">
        <title>Sequencing the genomes of 1000 actinobacteria strains.</title>
        <authorList>
            <person name="Klenk H.-P."/>
        </authorList>
    </citation>
    <scope>NUCLEOTIDE SEQUENCE [LARGE SCALE GENOMIC DNA]</scope>
    <source>
        <strain evidence="4 5">DSM 12652</strain>
    </source>
</reference>
<sequence>MAAPSPGFSERQRRLLEAGVRVVARAGLRGLTHRAVDQEAGLAQGTCSAYMRTRLALLTRLTEYVVHRLAADIDALTADLEAHGVDPDHALRATSAVLRGWLRDPDLLVARMELSLESTRQPELAVPVRAHGERLVHVVEHAVARAHPAWTAQETSLRASTLVAALDGVLLRSLREPPEGRAAGLEAAVGLLLEQLVAARP</sequence>
<dbReference type="OrthoDB" id="7506349at2"/>
<dbReference type="InterPro" id="IPR041583">
    <property type="entry name" value="TetR_C_31"/>
</dbReference>
<accession>A0A3N2CVX1</accession>
<dbReference type="EMBL" id="RKHO01000001">
    <property type="protein sequence ID" value="ROR91690.1"/>
    <property type="molecule type" value="Genomic_DNA"/>
</dbReference>
<evidence type="ECO:0000259" key="3">
    <source>
        <dbReference type="PROSITE" id="PS50977"/>
    </source>
</evidence>
<dbReference type="GO" id="GO:0003677">
    <property type="term" value="F:DNA binding"/>
    <property type="evidence" value="ECO:0007669"/>
    <property type="project" value="UniProtKB-UniRule"/>
</dbReference>
<organism evidence="4 5">
    <name type="scientific">Nocardioides aurantiacus</name>
    <dbReference type="NCBI Taxonomy" id="86796"/>
    <lineage>
        <taxon>Bacteria</taxon>
        <taxon>Bacillati</taxon>
        <taxon>Actinomycetota</taxon>
        <taxon>Actinomycetes</taxon>
        <taxon>Propionibacteriales</taxon>
        <taxon>Nocardioidaceae</taxon>
        <taxon>Nocardioides</taxon>
    </lineage>
</organism>
<comment type="caution">
    <text evidence="4">The sequence shown here is derived from an EMBL/GenBank/DDBJ whole genome shotgun (WGS) entry which is preliminary data.</text>
</comment>
<proteinExistence type="predicted"/>
<evidence type="ECO:0000256" key="2">
    <source>
        <dbReference type="PROSITE-ProRule" id="PRU00335"/>
    </source>
</evidence>
<evidence type="ECO:0000256" key="1">
    <source>
        <dbReference type="ARBA" id="ARBA00023125"/>
    </source>
</evidence>